<reference evidence="1" key="1">
    <citation type="submission" date="2015-04" db="UniProtKB">
        <authorList>
            <consortium name="EnsemblPlants"/>
        </authorList>
    </citation>
    <scope>IDENTIFICATION</scope>
    <source>
        <strain evidence="1">SL10</strain>
    </source>
</reference>
<organism evidence="1">
    <name type="scientific">Oryza nivara</name>
    <name type="common">Indian wild rice</name>
    <name type="synonym">Oryza sativa f. spontanea</name>
    <dbReference type="NCBI Taxonomy" id="4536"/>
    <lineage>
        <taxon>Eukaryota</taxon>
        <taxon>Viridiplantae</taxon>
        <taxon>Streptophyta</taxon>
        <taxon>Embryophyta</taxon>
        <taxon>Tracheophyta</taxon>
        <taxon>Spermatophyta</taxon>
        <taxon>Magnoliopsida</taxon>
        <taxon>Liliopsida</taxon>
        <taxon>Poales</taxon>
        <taxon>Poaceae</taxon>
        <taxon>BOP clade</taxon>
        <taxon>Oryzoideae</taxon>
        <taxon>Oryzeae</taxon>
        <taxon>Oryzinae</taxon>
        <taxon>Oryza</taxon>
    </lineage>
</organism>
<accession>A0A0E0I8F6</accession>
<dbReference type="Gramene" id="ONIVA08G06250.1">
    <property type="protein sequence ID" value="ONIVA08G06250.1"/>
    <property type="gene ID" value="ONIVA08G06250"/>
</dbReference>
<sequence>MPKITQRVFAENCVFGPPLGIGEAKTRITKVLKVACWMRVHPGRTLEDYDRVHVERLEDMVRFWRNHQSTDRQEAIAQRLYSLACISPPSPLRIVYNISSDDELCSPDHSLGSGWCFGGEDVIFL</sequence>
<dbReference type="Proteomes" id="UP000006591">
    <property type="component" value="Chromosome 8"/>
</dbReference>
<dbReference type="HOGENOM" id="CLU_1996308_0_0_1"/>
<keyword evidence="2" id="KW-1185">Reference proteome</keyword>
<evidence type="ECO:0000313" key="2">
    <source>
        <dbReference type="Proteomes" id="UP000006591"/>
    </source>
</evidence>
<protein>
    <submittedName>
        <fullName evidence="1">Uncharacterized protein</fullName>
    </submittedName>
</protein>
<evidence type="ECO:0000313" key="1">
    <source>
        <dbReference type="EnsemblPlants" id="ONIVA08G06250.1"/>
    </source>
</evidence>
<reference evidence="1" key="2">
    <citation type="submission" date="2018-04" db="EMBL/GenBank/DDBJ databases">
        <title>OnivRS2 (Oryza nivara Reference Sequence Version 2).</title>
        <authorList>
            <person name="Zhang J."/>
            <person name="Kudrna D."/>
            <person name="Lee S."/>
            <person name="Talag J."/>
            <person name="Rajasekar S."/>
            <person name="Welchert J."/>
            <person name="Hsing Y.-I."/>
            <person name="Wing R.A."/>
        </authorList>
    </citation>
    <scope>NUCLEOTIDE SEQUENCE [LARGE SCALE GENOMIC DNA]</scope>
    <source>
        <strain evidence="1">SL10</strain>
    </source>
</reference>
<name>A0A0E0I8F6_ORYNI</name>
<dbReference type="AlphaFoldDB" id="A0A0E0I8F6"/>
<proteinExistence type="predicted"/>
<dbReference type="EnsemblPlants" id="ONIVA08G06250.1">
    <property type="protein sequence ID" value="ONIVA08G06250.1"/>
    <property type="gene ID" value="ONIVA08G06250"/>
</dbReference>